<dbReference type="RefSeq" id="WP_013634225.1">
    <property type="nucleotide sequence ID" value="NC_015177.1"/>
</dbReference>
<evidence type="ECO:0000313" key="3">
    <source>
        <dbReference type="Proteomes" id="UP000000310"/>
    </source>
</evidence>
<name>F0SBB3_PSESL</name>
<dbReference type="PANTHER" id="PTHR46401">
    <property type="entry name" value="GLYCOSYLTRANSFERASE WBBK-RELATED"/>
    <property type="match status" value="1"/>
</dbReference>
<dbReference type="AlphaFoldDB" id="F0SBB3"/>
<dbReference type="STRING" id="762903.Pedsa_3204"/>
<dbReference type="InterPro" id="IPR001296">
    <property type="entry name" value="Glyco_trans_1"/>
</dbReference>
<dbReference type="SUPFAM" id="SSF53756">
    <property type="entry name" value="UDP-Glycosyltransferase/glycogen phosphorylase"/>
    <property type="match status" value="1"/>
</dbReference>
<feature type="domain" description="Glycosyl transferase family 1" evidence="1">
    <location>
        <begin position="214"/>
        <end position="383"/>
    </location>
</feature>
<dbReference type="EMBL" id="CP002545">
    <property type="protein sequence ID" value="ADY53740.1"/>
    <property type="molecule type" value="Genomic_DNA"/>
</dbReference>
<dbReference type="GO" id="GO:0016757">
    <property type="term" value="F:glycosyltransferase activity"/>
    <property type="evidence" value="ECO:0007669"/>
    <property type="project" value="InterPro"/>
</dbReference>
<keyword evidence="3" id="KW-1185">Reference proteome</keyword>
<proteinExistence type="predicted"/>
<reference evidence="3" key="2">
    <citation type="submission" date="2011-02" db="EMBL/GenBank/DDBJ databases">
        <title>The complete genome of Pedobacter saltans DSM 12145.</title>
        <authorList>
            <consortium name="US DOE Joint Genome Institute (JGI-PGF)"/>
            <person name="Lucas S."/>
            <person name="Copeland A."/>
            <person name="Lapidus A."/>
            <person name="Bruce D."/>
            <person name="Goodwin L."/>
            <person name="Pitluck S."/>
            <person name="Kyrpides N."/>
            <person name="Mavromatis K."/>
            <person name="Pagani I."/>
            <person name="Ivanova N."/>
            <person name="Ovchinnikova G."/>
            <person name="Lu M."/>
            <person name="Detter J.C."/>
            <person name="Han C."/>
            <person name="Land M."/>
            <person name="Hauser L."/>
            <person name="Markowitz V."/>
            <person name="Cheng J.-F."/>
            <person name="Hugenholtz P."/>
            <person name="Woyke T."/>
            <person name="Wu D."/>
            <person name="Tindall B."/>
            <person name="Pomrenke H.G."/>
            <person name="Brambilla E."/>
            <person name="Klenk H.-P."/>
            <person name="Eisen J.A."/>
        </authorList>
    </citation>
    <scope>NUCLEOTIDE SEQUENCE [LARGE SCALE GENOMIC DNA]</scope>
    <source>
        <strain evidence="3">ATCC 51119 / DSM 12145 / JCM 21818 / LMG 10337 / NBRC 100064 / NCIMB 13643</strain>
    </source>
</reference>
<keyword evidence="2" id="KW-0808">Transferase</keyword>
<dbReference type="eggNOG" id="COG0438">
    <property type="taxonomic scope" value="Bacteria"/>
</dbReference>
<dbReference type="Pfam" id="PF00534">
    <property type="entry name" value="Glycos_transf_1"/>
    <property type="match status" value="1"/>
</dbReference>
<dbReference type="KEGG" id="psn:Pedsa_3204"/>
<sequence length="404" mass="46323">MENQKKIAVWGSYLTWDGGIDFLCYLVKGLSVVSETHHLKFYLILPYDNITALKTLTLSLINKVKKGGEIKLGGPNVNDKIRAAFKHYEIPVEIVYYNYLQYDVKIKLKKIGADVVFPVIKRFDSHIPSVSYIPDIQHKHLPHFFTEEEIKFRDQRFSELLKTSKAVIVNAASVKKDIEKFYGNSDNVFNLPFCPPGPFKEWNPAETASLLCKINPPKNYFLISNQFWKHKDHITAFKAFYLLSQKQEFSGVKLFCTGLLKDTRFPEYIEEIQQFISSNNLGNKIILLGYIKKEEQMALMDSATALIQPTLFEGGPGGGAVYNAISIGTRCIVSDIEVNREIENPLVKFFKAQSPEDLAEKMEQILNENYQKQSREILIEQGQTRMKRLGETLVSVFREVNPIF</sequence>
<evidence type="ECO:0000259" key="1">
    <source>
        <dbReference type="Pfam" id="PF00534"/>
    </source>
</evidence>
<dbReference type="Gene3D" id="3.40.50.2000">
    <property type="entry name" value="Glycogen Phosphorylase B"/>
    <property type="match status" value="1"/>
</dbReference>
<gene>
    <name evidence="2" type="ordered locus">Pedsa_3204</name>
</gene>
<organism evidence="2 3">
    <name type="scientific">Pseudopedobacter saltans (strain ATCC 51119 / DSM 12145 / JCM 21818 / CCUG 39354 / LMG 10337 / NBRC 100064 / NCIMB 13643)</name>
    <name type="common">Pedobacter saltans</name>
    <dbReference type="NCBI Taxonomy" id="762903"/>
    <lineage>
        <taxon>Bacteria</taxon>
        <taxon>Pseudomonadati</taxon>
        <taxon>Bacteroidota</taxon>
        <taxon>Sphingobacteriia</taxon>
        <taxon>Sphingobacteriales</taxon>
        <taxon>Sphingobacteriaceae</taxon>
        <taxon>Pseudopedobacter</taxon>
    </lineage>
</organism>
<dbReference type="OrthoDB" id="9801609at2"/>
<accession>F0SBB3</accession>
<dbReference type="PANTHER" id="PTHR46401:SF8">
    <property type="entry name" value="BLL6006 PROTEIN"/>
    <property type="match status" value="1"/>
</dbReference>
<dbReference type="CDD" id="cd03809">
    <property type="entry name" value="GT4_MtfB-like"/>
    <property type="match status" value="1"/>
</dbReference>
<dbReference type="Proteomes" id="UP000000310">
    <property type="component" value="Chromosome"/>
</dbReference>
<reference evidence="2 3" key="1">
    <citation type="journal article" date="2011" name="Stand. Genomic Sci.">
        <title>Complete genome sequence of the gliding, heparinolytic Pedobacter saltans type strain (113).</title>
        <authorList>
            <person name="Liolios K."/>
            <person name="Sikorski J."/>
            <person name="Lu M."/>
            <person name="Nolan M."/>
            <person name="Lapidus A."/>
            <person name="Lucas S."/>
            <person name="Hammon N."/>
            <person name="Deshpande S."/>
            <person name="Cheng J.F."/>
            <person name="Tapia R."/>
            <person name="Han C."/>
            <person name="Goodwin L."/>
            <person name="Pitluck S."/>
            <person name="Huntemann M."/>
            <person name="Ivanova N."/>
            <person name="Pagani I."/>
            <person name="Mavromatis K."/>
            <person name="Ovchinikova G."/>
            <person name="Pati A."/>
            <person name="Chen A."/>
            <person name="Palaniappan K."/>
            <person name="Land M."/>
            <person name="Hauser L."/>
            <person name="Brambilla E.M."/>
            <person name="Kotsyurbenko O."/>
            <person name="Rohde M."/>
            <person name="Tindall B.J."/>
            <person name="Abt B."/>
            <person name="Goker M."/>
            <person name="Detter J.C."/>
            <person name="Woyke T."/>
            <person name="Bristow J."/>
            <person name="Eisen J.A."/>
            <person name="Markowitz V."/>
            <person name="Hugenholtz P."/>
            <person name="Klenk H.P."/>
            <person name="Kyrpides N.C."/>
        </authorList>
    </citation>
    <scope>NUCLEOTIDE SEQUENCE [LARGE SCALE GENOMIC DNA]</scope>
    <source>
        <strain evidence="3">ATCC 51119 / DSM 12145 / JCM 21818 / LMG 10337 / NBRC 100064 / NCIMB 13643</strain>
    </source>
</reference>
<protein>
    <submittedName>
        <fullName evidence="2">Glycosyl transferase group 1</fullName>
    </submittedName>
</protein>
<evidence type="ECO:0000313" key="2">
    <source>
        <dbReference type="EMBL" id="ADY53740.1"/>
    </source>
</evidence>
<dbReference type="HOGENOM" id="CLU_056938_0_0_10"/>